<evidence type="ECO:0000259" key="11">
    <source>
        <dbReference type="PROSITE" id="PS50893"/>
    </source>
</evidence>
<reference evidence="13 14" key="1">
    <citation type="submission" date="2014-06" db="EMBL/GenBank/DDBJ databases">
        <authorList>
            <person name="Swart Estienne"/>
        </authorList>
    </citation>
    <scope>NUCLEOTIDE SEQUENCE [LARGE SCALE GENOMIC DNA]</scope>
    <source>
        <strain evidence="13 14">130c</strain>
    </source>
</reference>
<evidence type="ECO:0000259" key="12">
    <source>
        <dbReference type="PROSITE" id="PS50929"/>
    </source>
</evidence>
<dbReference type="GO" id="GO:0016887">
    <property type="term" value="F:ATP hydrolysis activity"/>
    <property type="evidence" value="ECO:0007669"/>
    <property type="project" value="InterPro"/>
</dbReference>
<organism evidence="13 14">
    <name type="scientific">Stylonychia lemnae</name>
    <name type="common">Ciliate</name>
    <dbReference type="NCBI Taxonomy" id="5949"/>
    <lineage>
        <taxon>Eukaryota</taxon>
        <taxon>Sar</taxon>
        <taxon>Alveolata</taxon>
        <taxon>Ciliophora</taxon>
        <taxon>Intramacronucleata</taxon>
        <taxon>Spirotrichea</taxon>
        <taxon>Stichotrichia</taxon>
        <taxon>Sporadotrichida</taxon>
        <taxon>Oxytrichidae</taxon>
        <taxon>Stylonychinae</taxon>
        <taxon>Stylonychia</taxon>
    </lineage>
</organism>
<dbReference type="InterPro" id="IPR003593">
    <property type="entry name" value="AAA+_ATPase"/>
</dbReference>
<feature type="transmembrane region" description="Helical" evidence="10">
    <location>
        <begin position="419"/>
        <end position="436"/>
    </location>
</feature>
<protein>
    <submittedName>
        <fullName evidence="13">Multidrug resistance-associated protein 4</fullName>
    </submittedName>
</protein>
<feature type="transmembrane region" description="Helical" evidence="10">
    <location>
        <begin position="638"/>
        <end position="663"/>
    </location>
</feature>
<evidence type="ECO:0000256" key="1">
    <source>
        <dbReference type="ARBA" id="ARBA00004141"/>
    </source>
</evidence>
<keyword evidence="14" id="KW-1185">Reference proteome</keyword>
<evidence type="ECO:0000256" key="3">
    <source>
        <dbReference type="ARBA" id="ARBA00022448"/>
    </source>
</evidence>
<feature type="transmembrane region" description="Helical" evidence="10">
    <location>
        <begin position="981"/>
        <end position="1002"/>
    </location>
</feature>
<keyword evidence="8 10" id="KW-0472">Membrane</keyword>
<keyword evidence="6" id="KW-0067">ATP-binding</keyword>
<dbReference type="SMART" id="SM00382">
    <property type="entry name" value="AAA"/>
    <property type="match status" value="2"/>
</dbReference>
<name>A0A078A7Q5_STYLE</name>
<dbReference type="GO" id="GO:0016020">
    <property type="term" value="C:membrane"/>
    <property type="evidence" value="ECO:0007669"/>
    <property type="project" value="UniProtKB-SubCell"/>
</dbReference>
<dbReference type="SUPFAM" id="SSF90123">
    <property type="entry name" value="ABC transporter transmembrane region"/>
    <property type="match status" value="2"/>
</dbReference>
<sequence length="1554" mass="178670">MALGIFDISYLNLFNNLGGHLLGDQVIEKVQSVLQILVCEVDLEPKIEEITFDFAIKLHQSCANLDKLLGNKEIQVYGGFCFIHEILSQSNQYSQHIHKDDTTEDKVSVMLLQSMRGADELLSSTEIYKKMFALADERMQYHKVSSRVYQLIKLMQPLVELIQTKEDINYLHNRLIDEIGEGSIIEAQTLTAQIQRLKVTLENLREALFDKRKEFKILYKFSTKCLGDIKKRDLFQLANISSEDDLKLEIARLLELKRKPLLNSELFEFSFSDGKIKSLENHDKITTNQSTYVYDEDSLTDTYDSSYTRASFQNKITFGYFSKKIQSIRNSLLNRYDIFEFKADAQLFSLCYFNQDHSKKPNFLLFNQLSRAFWRYFSIDFARTFLYAFIAEFLSLVSFLSIGSVLRNMKYQEISRLENFFYIMLIIMILLCLSAMKNQYQLQGQLIPLKFRKCLVDLLFEKVKRIKTEDAIKSNIQTQFISIVSHDMVFLERSMGFMIYILVGPLINLLALIYVYQQFGSTASTIFVIGFSVQIASQVIISKISFNLRFMESFLNDKRMRDIKEVLNNIIPIQTNNFQQFFEKKILKNRQDQSQYTFTINLILSIGNAFFQNTGIIVFLFTILTIKSQDILVSQVDLFALFATFGYLATSINSITFGGFMCYSQFKAVLVKIQKLLNIPERMEHKHNLQTSYQNTMVISTDDHEESKYIYQVVPKSSSQYELKSFREQNYNMKNKLQIDQKQKILIVGETASGKSQMIRQLVGDLSIDNNLDDCLSYPTIVSYAPQLGFTIVGTIEENILFGQPYSQQRLFEVLSICQISDEIFQMPNGFNTQIQENAKNLSGGQMQRISLARALYRDADVFLLDDPLSQVDQSVADQIMLQILQNQRLKDKCIVMTSQTNRYQDNFNQIINLSEKEEQEIVSNRTSVNSEDISIFDTQNESVKSVNLGKNFKQLRQSDQECKIHYKTFISMITYSYGKLGLLLFAVFAFLPNLTFLMLTYELSKIISSDFSLNDDVLKNFIGISITLIVFSVSRNFTNNFLLRQSSQKIHSDIIRYILYGNSNYLKKSQHQVIQTNLSKDLAIFDMQIPYLLTNISNGIIKTAIVFIAILYTFPSTLVILILGLISYLSFLMIIRVSKILNIYQENDNSARGNFNNQVNSVSRGLTLIRVMNAFDVLKHRLIEESNLSAHIGFSMAIAMRWISLRIDVCSNVLVSLCLIMPLIFNDHIQDSSLLMVIQLSIDLAFVMSITIKLAIEFINLSSSWERLMLLASDQNFSVEDKKVQLKQQVKFKNISVALPRSNKHILKDVTFKILKGQKVGIIGRTGSGKSTLALTLIGKIRHNHGQIVLDSQVLKRVKIDSAYLGQHPFIFKGTIRENLDPMNQKTEDEIILALKNSLIWDRIQSLPNQLDEEIDFNDQRLSPGQQQQLSLARIVLNSKSELIILDEIYSNIDEQCSHKIKKAIETIFEQNTVIQISHKIETVIDSDQIIVVSSGSIIENDHPFRLLSTQDNDSNITNCGSTFSKLVIKSGDVIKAQDLFERAKESYQKHLK</sequence>
<dbReference type="Pfam" id="PF00664">
    <property type="entry name" value="ABC_membrane"/>
    <property type="match status" value="2"/>
</dbReference>
<feature type="transmembrane region" description="Helical" evidence="10">
    <location>
        <begin position="1022"/>
        <end position="1039"/>
    </location>
</feature>
<dbReference type="InterPro" id="IPR017871">
    <property type="entry name" value="ABC_transporter-like_CS"/>
</dbReference>
<evidence type="ECO:0000256" key="9">
    <source>
        <dbReference type="SAM" id="Coils"/>
    </source>
</evidence>
<feature type="domain" description="ABC transporter" evidence="11">
    <location>
        <begin position="713"/>
        <end position="941"/>
    </location>
</feature>
<comment type="subcellular location">
    <subcellularLocation>
        <location evidence="1">Membrane</location>
        <topology evidence="1">Multi-pass membrane protein</topology>
    </subcellularLocation>
</comment>
<gene>
    <name evidence="13" type="primary">Contig11494.g12303</name>
    <name evidence="13" type="ORF">STYLEM_6570</name>
</gene>
<dbReference type="InParanoid" id="A0A078A7Q5"/>
<evidence type="ECO:0000256" key="4">
    <source>
        <dbReference type="ARBA" id="ARBA00022692"/>
    </source>
</evidence>
<dbReference type="EMBL" id="CCKQ01006301">
    <property type="protein sequence ID" value="CDW77607.1"/>
    <property type="molecule type" value="Genomic_DNA"/>
</dbReference>
<evidence type="ECO:0000313" key="13">
    <source>
        <dbReference type="EMBL" id="CDW77607.1"/>
    </source>
</evidence>
<feature type="domain" description="ABC transporter" evidence="11">
    <location>
        <begin position="1291"/>
        <end position="1521"/>
    </location>
</feature>
<dbReference type="GO" id="GO:0005524">
    <property type="term" value="F:ATP binding"/>
    <property type="evidence" value="ECO:0007669"/>
    <property type="project" value="UniProtKB-KW"/>
</dbReference>
<dbReference type="PANTHER" id="PTHR24223">
    <property type="entry name" value="ATP-BINDING CASSETTE SUB-FAMILY C"/>
    <property type="match status" value="1"/>
</dbReference>
<dbReference type="InterPro" id="IPR050173">
    <property type="entry name" value="ABC_transporter_C-like"/>
</dbReference>
<keyword evidence="3" id="KW-0813">Transport</keyword>
<dbReference type="InterPro" id="IPR003439">
    <property type="entry name" value="ABC_transporter-like_ATP-bd"/>
</dbReference>
<dbReference type="Pfam" id="PF00005">
    <property type="entry name" value="ABC_tran"/>
    <property type="match status" value="2"/>
</dbReference>
<dbReference type="FunCoup" id="A0A078A7Q5">
    <property type="interactions" value="5"/>
</dbReference>
<accession>A0A078A7Q5</accession>
<feature type="transmembrane region" description="Helical" evidence="10">
    <location>
        <begin position="385"/>
        <end position="407"/>
    </location>
</feature>
<keyword evidence="9" id="KW-0175">Coiled coil</keyword>
<feature type="domain" description="ABC transmembrane type-1" evidence="12">
    <location>
        <begin position="981"/>
        <end position="1261"/>
    </location>
</feature>
<dbReference type="PROSITE" id="PS00211">
    <property type="entry name" value="ABC_TRANSPORTER_1"/>
    <property type="match status" value="1"/>
</dbReference>
<dbReference type="InterPro" id="IPR011527">
    <property type="entry name" value="ABC1_TM_dom"/>
</dbReference>
<dbReference type="Proteomes" id="UP000039865">
    <property type="component" value="Unassembled WGS sequence"/>
</dbReference>
<feature type="coiled-coil region" evidence="9">
    <location>
        <begin position="187"/>
        <end position="214"/>
    </location>
</feature>
<evidence type="ECO:0000256" key="8">
    <source>
        <dbReference type="ARBA" id="ARBA00023136"/>
    </source>
</evidence>
<dbReference type="PROSITE" id="PS50893">
    <property type="entry name" value="ABC_TRANSPORTER_2"/>
    <property type="match status" value="2"/>
</dbReference>
<evidence type="ECO:0000256" key="6">
    <source>
        <dbReference type="ARBA" id="ARBA00022840"/>
    </source>
</evidence>
<feature type="transmembrane region" description="Helical" evidence="10">
    <location>
        <begin position="598"/>
        <end position="626"/>
    </location>
</feature>
<dbReference type="PROSITE" id="PS50929">
    <property type="entry name" value="ABC_TM1F"/>
    <property type="match status" value="2"/>
</dbReference>
<proteinExistence type="inferred from homology"/>
<evidence type="ECO:0000256" key="10">
    <source>
        <dbReference type="SAM" id="Phobius"/>
    </source>
</evidence>
<keyword evidence="5" id="KW-0547">Nucleotide-binding</keyword>
<evidence type="ECO:0000256" key="2">
    <source>
        <dbReference type="ARBA" id="ARBA00009726"/>
    </source>
</evidence>
<feature type="domain" description="ABC transmembrane type-1" evidence="12">
    <location>
        <begin position="481"/>
        <end position="656"/>
    </location>
</feature>
<dbReference type="PANTHER" id="PTHR24223:SF456">
    <property type="entry name" value="MULTIDRUG RESISTANCE-ASSOCIATED PROTEIN LETHAL(2)03659"/>
    <property type="match status" value="1"/>
</dbReference>
<dbReference type="OMA" id="EMINIKH"/>
<dbReference type="Gene3D" id="3.40.50.300">
    <property type="entry name" value="P-loop containing nucleotide triphosphate hydrolases"/>
    <property type="match status" value="2"/>
</dbReference>
<evidence type="ECO:0000256" key="7">
    <source>
        <dbReference type="ARBA" id="ARBA00022989"/>
    </source>
</evidence>
<keyword evidence="4 10" id="KW-0812">Transmembrane</keyword>
<dbReference type="InterPro" id="IPR036640">
    <property type="entry name" value="ABC1_TM_sf"/>
</dbReference>
<dbReference type="Gene3D" id="1.20.1560.10">
    <property type="entry name" value="ABC transporter type 1, transmembrane domain"/>
    <property type="match status" value="2"/>
</dbReference>
<dbReference type="GO" id="GO:0140359">
    <property type="term" value="F:ABC-type transporter activity"/>
    <property type="evidence" value="ECO:0007669"/>
    <property type="project" value="InterPro"/>
</dbReference>
<dbReference type="SUPFAM" id="SSF52540">
    <property type="entry name" value="P-loop containing nucleoside triphosphate hydrolases"/>
    <property type="match status" value="2"/>
</dbReference>
<keyword evidence="7 10" id="KW-1133">Transmembrane helix</keyword>
<evidence type="ECO:0000256" key="5">
    <source>
        <dbReference type="ARBA" id="ARBA00022741"/>
    </source>
</evidence>
<evidence type="ECO:0000313" key="14">
    <source>
        <dbReference type="Proteomes" id="UP000039865"/>
    </source>
</evidence>
<comment type="similarity">
    <text evidence="2">Belongs to the ABC transporter superfamily. ABCC family. Conjugate transporter (TC 3.A.1.208) subfamily.</text>
</comment>
<feature type="transmembrane region" description="Helical" evidence="10">
    <location>
        <begin position="497"/>
        <end position="516"/>
    </location>
</feature>
<dbReference type="InterPro" id="IPR027417">
    <property type="entry name" value="P-loop_NTPase"/>
</dbReference>
<dbReference type="OrthoDB" id="4865934at2759"/>